<keyword evidence="2" id="KW-0282">Flagellum</keyword>
<comment type="caution">
    <text evidence="6">The sequence shown here is derived from an EMBL/GenBank/DDBJ whole genome shotgun (WGS) entry which is preliminary data.</text>
</comment>
<dbReference type="OrthoDB" id="1902627at2759"/>
<proteinExistence type="inferred from homology"/>
<accession>A0A8T0H5V7</accession>
<dbReference type="GO" id="GO:0031514">
    <property type="term" value="C:motile cilium"/>
    <property type="evidence" value="ECO:0007669"/>
    <property type="project" value="UniProtKB-SubCell"/>
</dbReference>
<keyword evidence="5" id="KW-0175">Coiled coil</keyword>
<sequence length="372" mass="41794">MSTDPNAPQDLKPLHWDLRCKVGEWDPKCKNAGPCRVAGCGSRPVQSPLTFDLDMRLGTWDSELSDPCPQLAGECGGTWVASGTKGGPVGRGPIFTLDLAPCDDPGSPPSPTSPKVRIVPSVSKKLVLAYRDKESLVEEIIDLKRAVQDQQMHLRHHKIQASIIEMENRKMIRDIEDMEKPNCQSKSTKPQGTVRLRAKITGLKNKITALQHKAEAQSDEINRLRTDARVSHTKEIEFERDVFSGEIVRLTALVKKLKQLCNHAATLEDRSQIGSMTAKAKSLEDENKKLEDENAKLEKEMAKTEHTLKWNRIKAGEDMMEARNAEKKCRDLEHKNIRMAAAIERTKKNNKVLAKQLKKTEKAYKKAKGSFF</sequence>
<dbReference type="AlphaFoldDB" id="A0A8T0H5V7"/>
<evidence type="ECO:0000256" key="2">
    <source>
        <dbReference type="ARBA" id="ARBA00022846"/>
    </source>
</evidence>
<protein>
    <submittedName>
        <fullName evidence="6">Uncharacterized protein</fullName>
    </submittedName>
</protein>
<dbReference type="PANTHER" id="PTHR14952">
    <property type="entry name" value="ROPPORIN-1-LIKE PROTEIN"/>
    <property type="match status" value="1"/>
</dbReference>
<keyword evidence="3" id="KW-0966">Cell projection</keyword>
<evidence type="ECO:0000256" key="3">
    <source>
        <dbReference type="ARBA" id="ARBA00023273"/>
    </source>
</evidence>
<keyword evidence="2" id="KW-0969">Cilium</keyword>
<name>A0A8T0H5V7_CERPU</name>
<evidence type="ECO:0000313" key="7">
    <source>
        <dbReference type="Proteomes" id="UP000822688"/>
    </source>
</evidence>
<evidence type="ECO:0000256" key="4">
    <source>
        <dbReference type="ARBA" id="ARBA00035651"/>
    </source>
</evidence>
<gene>
    <name evidence="6" type="ORF">KC19_7G041500</name>
</gene>
<evidence type="ECO:0000256" key="5">
    <source>
        <dbReference type="SAM" id="Coils"/>
    </source>
</evidence>
<keyword evidence="7" id="KW-1185">Reference proteome</keyword>
<feature type="coiled-coil region" evidence="5">
    <location>
        <begin position="200"/>
        <end position="363"/>
    </location>
</feature>
<reference evidence="6" key="1">
    <citation type="submission" date="2020-06" db="EMBL/GenBank/DDBJ databases">
        <title>WGS assembly of Ceratodon purpureus strain R40.</title>
        <authorList>
            <person name="Carey S.B."/>
            <person name="Jenkins J."/>
            <person name="Shu S."/>
            <person name="Lovell J.T."/>
            <person name="Sreedasyam A."/>
            <person name="Maumus F."/>
            <person name="Tiley G.P."/>
            <person name="Fernandez-Pozo N."/>
            <person name="Barry K."/>
            <person name="Chen C."/>
            <person name="Wang M."/>
            <person name="Lipzen A."/>
            <person name="Daum C."/>
            <person name="Saski C.A."/>
            <person name="Payton A.C."/>
            <person name="Mcbreen J.C."/>
            <person name="Conrad R.E."/>
            <person name="Kollar L.M."/>
            <person name="Olsson S."/>
            <person name="Huttunen S."/>
            <person name="Landis J.B."/>
            <person name="Wickett N.J."/>
            <person name="Johnson M.G."/>
            <person name="Rensing S.A."/>
            <person name="Grimwood J."/>
            <person name="Schmutz J."/>
            <person name="Mcdaniel S.F."/>
        </authorList>
    </citation>
    <scope>NUCLEOTIDE SEQUENCE</scope>
    <source>
        <strain evidence="6">R40</strain>
    </source>
</reference>
<organism evidence="6 7">
    <name type="scientific">Ceratodon purpureus</name>
    <name type="common">Fire moss</name>
    <name type="synonym">Dicranum purpureum</name>
    <dbReference type="NCBI Taxonomy" id="3225"/>
    <lineage>
        <taxon>Eukaryota</taxon>
        <taxon>Viridiplantae</taxon>
        <taxon>Streptophyta</taxon>
        <taxon>Embryophyta</taxon>
        <taxon>Bryophyta</taxon>
        <taxon>Bryophytina</taxon>
        <taxon>Bryopsida</taxon>
        <taxon>Dicranidae</taxon>
        <taxon>Pseudoditrichales</taxon>
        <taxon>Ditrichaceae</taxon>
        <taxon>Ceratodon</taxon>
    </lineage>
</organism>
<dbReference type="PANTHER" id="PTHR14952:SF21">
    <property type="entry name" value="IQ DOMAIN-CONTAINING PROTEIN E"/>
    <property type="match status" value="1"/>
</dbReference>
<evidence type="ECO:0000313" key="6">
    <source>
        <dbReference type="EMBL" id="KAG0566145.1"/>
    </source>
</evidence>
<dbReference type="Proteomes" id="UP000822688">
    <property type="component" value="Chromosome 7"/>
</dbReference>
<dbReference type="EMBL" id="CM026428">
    <property type="protein sequence ID" value="KAG0566145.1"/>
    <property type="molecule type" value="Genomic_DNA"/>
</dbReference>
<comment type="similarity">
    <text evidence="4">Belongs to the ropporin family.</text>
</comment>
<comment type="subcellular location">
    <subcellularLocation>
        <location evidence="1">Cell projection</location>
        <location evidence="1">Cilium</location>
        <location evidence="1">Flagellum</location>
    </subcellularLocation>
</comment>
<evidence type="ECO:0000256" key="1">
    <source>
        <dbReference type="ARBA" id="ARBA00004230"/>
    </source>
</evidence>